<organism evidence="1 2">
    <name type="scientific">Arctium lappa</name>
    <name type="common">Greater burdock</name>
    <name type="synonym">Lappa major</name>
    <dbReference type="NCBI Taxonomy" id="4217"/>
    <lineage>
        <taxon>Eukaryota</taxon>
        <taxon>Viridiplantae</taxon>
        <taxon>Streptophyta</taxon>
        <taxon>Embryophyta</taxon>
        <taxon>Tracheophyta</taxon>
        <taxon>Spermatophyta</taxon>
        <taxon>Magnoliopsida</taxon>
        <taxon>eudicotyledons</taxon>
        <taxon>Gunneridae</taxon>
        <taxon>Pentapetalae</taxon>
        <taxon>asterids</taxon>
        <taxon>campanulids</taxon>
        <taxon>Asterales</taxon>
        <taxon>Asteraceae</taxon>
        <taxon>Carduoideae</taxon>
        <taxon>Cardueae</taxon>
        <taxon>Arctiinae</taxon>
        <taxon>Arctium</taxon>
    </lineage>
</organism>
<name>A0ACB8Y2U0_ARCLA</name>
<dbReference type="EMBL" id="CM042060">
    <property type="protein sequence ID" value="KAI3677915.1"/>
    <property type="molecule type" value="Genomic_DNA"/>
</dbReference>
<accession>A0ACB8Y2U0</accession>
<sequence>MFPKAAKQIWILHCLAFSLDPDGASMFHVRNGDRFLEVFMEFVNEEPYFKAPLSSVILPLTVTNPHFPSPLSISTMGMNMDHGVNMDVLHHCLLRNENHRHEGFAFARFLIYLCDLFINVDVLSLSFGFA</sequence>
<proteinExistence type="predicted"/>
<protein>
    <submittedName>
        <fullName evidence="1">Uncharacterized protein</fullName>
    </submittedName>
</protein>
<evidence type="ECO:0000313" key="2">
    <source>
        <dbReference type="Proteomes" id="UP001055879"/>
    </source>
</evidence>
<evidence type="ECO:0000313" key="1">
    <source>
        <dbReference type="EMBL" id="KAI3677915.1"/>
    </source>
</evidence>
<reference evidence="1 2" key="2">
    <citation type="journal article" date="2022" name="Mol. Ecol. Resour.">
        <title>The genomes of chicory, endive, great burdock and yacon provide insights into Asteraceae paleo-polyploidization history and plant inulin production.</title>
        <authorList>
            <person name="Fan W."/>
            <person name="Wang S."/>
            <person name="Wang H."/>
            <person name="Wang A."/>
            <person name="Jiang F."/>
            <person name="Liu H."/>
            <person name="Zhao H."/>
            <person name="Xu D."/>
            <person name="Zhang Y."/>
        </authorList>
    </citation>
    <scope>NUCLEOTIDE SEQUENCE [LARGE SCALE GENOMIC DNA]</scope>
    <source>
        <strain evidence="2">cv. Niubang</strain>
    </source>
</reference>
<dbReference type="Proteomes" id="UP001055879">
    <property type="component" value="Linkage Group LG14"/>
</dbReference>
<keyword evidence="2" id="KW-1185">Reference proteome</keyword>
<comment type="caution">
    <text evidence="1">The sequence shown here is derived from an EMBL/GenBank/DDBJ whole genome shotgun (WGS) entry which is preliminary data.</text>
</comment>
<gene>
    <name evidence="1" type="ORF">L6452_37189</name>
</gene>
<reference evidence="2" key="1">
    <citation type="journal article" date="2022" name="Mol. Ecol. Resour.">
        <title>The genomes of chicory, endive, great burdock and yacon provide insights into Asteraceae palaeo-polyploidization history and plant inulin production.</title>
        <authorList>
            <person name="Fan W."/>
            <person name="Wang S."/>
            <person name="Wang H."/>
            <person name="Wang A."/>
            <person name="Jiang F."/>
            <person name="Liu H."/>
            <person name="Zhao H."/>
            <person name="Xu D."/>
            <person name="Zhang Y."/>
        </authorList>
    </citation>
    <scope>NUCLEOTIDE SEQUENCE [LARGE SCALE GENOMIC DNA]</scope>
    <source>
        <strain evidence="2">cv. Niubang</strain>
    </source>
</reference>